<sequence length="185" mass="20135">MPDRTPPDRPIVSIRFSAAEIASRVEEMATDLAGKLEPDTLVVSVLKGSFVFAADLIRALSRAGADWSMDFLTLSSYGSGTETSGNVRIVRDIVDDVRGRDVLLVDDILESGLTLSFAKKLLEERGARRVSICTLLDKPAKRRTALAADFVGFEAGDEFLVGYGLDWAHRFRGLPYIGVVEKTAG</sequence>
<dbReference type="InterPro" id="IPR000836">
    <property type="entry name" value="PRTase_dom"/>
</dbReference>
<dbReference type="InterPro" id="IPR050408">
    <property type="entry name" value="HGPRT"/>
</dbReference>
<protein>
    <recommendedName>
        <fullName evidence="5 15">Hypoxanthine phosphoribosyltransferase</fullName>
        <ecNumber evidence="5 15">2.4.2.8</ecNumber>
    </recommendedName>
</protein>
<keyword evidence="18" id="KW-1185">Reference proteome</keyword>
<comment type="caution">
    <text evidence="17">The sequence shown here is derived from an EMBL/GenBank/DDBJ whole genome shotgun (WGS) entry which is preliminary data.</text>
</comment>
<organism evidence="17 18">
    <name type="scientific">Reyranella humidisoli</name>
    <dbReference type="NCBI Taxonomy" id="2849149"/>
    <lineage>
        <taxon>Bacteria</taxon>
        <taxon>Pseudomonadati</taxon>
        <taxon>Pseudomonadota</taxon>
        <taxon>Alphaproteobacteria</taxon>
        <taxon>Hyphomicrobiales</taxon>
        <taxon>Reyranellaceae</taxon>
        <taxon>Reyranella</taxon>
    </lineage>
</organism>
<reference evidence="17 18" key="1">
    <citation type="submission" date="2021-06" db="EMBL/GenBank/DDBJ databases">
        <authorList>
            <person name="Lee D.H."/>
        </authorList>
    </citation>
    <scope>NUCLEOTIDE SEQUENCE [LARGE SCALE GENOMIC DNA]</scope>
    <source>
        <strain evidence="17 18">MMS21-HV4-11</strain>
    </source>
</reference>
<evidence type="ECO:0000256" key="11">
    <source>
        <dbReference type="ARBA" id="ARBA00022741"/>
    </source>
</evidence>
<evidence type="ECO:0000313" key="18">
    <source>
        <dbReference type="Proteomes" id="UP000727907"/>
    </source>
</evidence>
<evidence type="ECO:0000256" key="13">
    <source>
        <dbReference type="ARBA" id="ARBA00048811"/>
    </source>
</evidence>
<keyword evidence="10 15" id="KW-0660">Purine salvage</keyword>
<comment type="subcellular location">
    <subcellularLocation>
        <location evidence="2 15">Cytoplasm</location>
    </subcellularLocation>
</comment>
<evidence type="ECO:0000256" key="14">
    <source>
        <dbReference type="ARBA" id="ARBA00049402"/>
    </source>
</evidence>
<keyword evidence="11 15" id="KW-0547">Nucleotide-binding</keyword>
<dbReference type="Proteomes" id="UP000727907">
    <property type="component" value="Unassembled WGS sequence"/>
</dbReference>
<evidence type="ECO:0000256" key="3">
    <source>
        <dbReference type="ARBA" id="ARBA00004669"/>
    </source>
</evidence>
<comment type="pathway">
    <text evidence="3 15">Purine metabolism; IMP biosynthesis via salvage pathway; IMP from hypoxanthine: step 1/1.</text>
</comment>
<evidence type="ECO:0000313" key="17">
    <source>
        <dbReference type="EMBL" id="MBU8876302.1"/>
    </source>
</evidence>
<dbReference type="InterPro" id="IPR005904">
    <property type="entry name" value="Hxn_phspho_trans"/>
</dbReference>
<keyword evidence="6 15" id="KW-0963">Cytoplasm</keyword>
<dbReference type="EMBL" id="JAHOPB010000002">
    <property type="protein sequence ID" value="MBU8876302.1"/>
    <property type="molecule type" value="Genomic_DNA"/>
</dbReference>
<evidence type="ECO:0000256" key="8">
    <source>
        <dbReference type="ARBA" id="ARBA00022679"/>
    </source>
</evidence>
<comment type="similarity">
    <text evidence="4 15">Belongs to the purine/pyrimidine phosphoribosyltransferase family.</text>
</comment>
<feature type="domain" description="Phosphoribosyltransferase" evidence="16">
    <location>
        <begin position="23"/>
        <end position="166"/>
    </location>
</feature>
<gene>
    <name evidence="17" type="primary">hpt</name>
    <name evidence="17" type="ORF">KQ910_21185</name>
</gene>
<keyword evidence="9 15" id="KW-0479">Metal-binding</keyword>
<evidence type="ECO:0000256" key="12">
    <source>
        <dbReference type="ARBA" id="ARBA00022842"/>
    </source>
</evidence>
<dbReference type="GO" id="GO:0016757">
    <property type="term" value="F:glycosyltransferase activity"/>
    <property type="evidence" value="ECO:0007669"/>
    <property type="project" value="UniProtKB-KW"/>
</dbReference>
<comment type="catalytic activity">
    <reaction evidence="14">
        <text>IMP + diphosphate = hypoxanthine + 5-phospho-alpha-D-ribose 1-diphosphate</text>
        <dbReference type="Rhea" id="RHEA:17973"/>
        <dbReference type="ChEBI" id="CHEBI:17368"/>
        <dbReference type="ChEBI" id="CHEBI:33019"/>
        <dbReference type="ChEBI" id="CHEBI:58017"/>
        <dbReference type="ChEBI" id="CHEBI:58053"/>
        <dbReference type="EC" id="2.4.2.8"/>
    </reaction>
    <physiologicalReaction direction="right-to-left" evidence="14">
        <dbReference type="Rhea" id="RHEA:17975"/>
    </physiologicalReaction>
</comment>
<evidence type="ECO:0000256" key="5">
    <source>
        <dbReference type="ARBA" id="ARBA00011895"/>
    </source>
</evidence>
<comment type="cofactor">
    <cofactor evidence="1 15">
        <name>Mg(2+)</name>
        <dbReference type="ChEBI" id="CHEBI:18420"/>
    </cofactor>
</comment>
<evidence type="ECO:0000256" key="10">
    <source>
        <dbReference type="ARBA" id="ARBA00022726"/>
    </source>
</evidence>
<keyword evidence="8 15" id="KW-0808">Transferase</keyword>
<dbReference type="EC" id="2.4.2.8" evidence="5 15"/>
<dbReference type="CDD" id="cd06223">
    <property type="entry name" value="PRTases_typeI"/>
    <property type="match status" value="1"/>
</dbReference>
<accession>A0ABS6IRF8</accession>
<dbReference type="RefSeq" id="WP_216964990.1">
    <property type="nucleotide sequence ID" value="NZ_JAHOPB010000002.1"/>
</dbReference>
<name>A0ABS6IRF8_9HYPH</name>
<proteinExistence type="inferred from homology"/>
<dbReference type="NCBIfam" id="TIGR01203">
    <property type="entry name" value="HGPRTase"/>
    <property type="match status" value="1"/>
</dbReference>
<dbReference type="PANTHER" id="PTHR43340:SF1">
    <property type="entry name" value="HYPOXANTHINE PHOSPHORIBOSYLTRANSFERASE"/>
    <property type="match status" value="1"/>
</dbReference>
<evidence type="ECO:0000256" key="1">
    <source>
        <dbReference type="ARBA" id="ARBA00001946"/>
    </source>
</evidence>
<evidence type="ECO:0000256" key="9">
    <source>
        <dbReference type="ARBA" id="ARBA00022723"/>
    </source>
</evidence>
<dbReference type="Pfam" id="PF00156">
    <property type="entry name" value="Pribosyltran"/>
    <property type="match status" value="1"/>
</dbReference>
<evidence type="ECO:0000256" key="7">
    <source>
        <dbReference type="ARBA" id="ARBA00022676"/>
    </source>
</evidence>
<evidence type="ECO:0000256" key="15">
    <source>
        <dbReference type="RuleBase" id="RU364099"/>
    </source>
</evidence>
<evidence type="ECO:0000259" key="16">
    <source>
        <dbReference type="Pfam" id="PF00156"/>
    </source>
</evidence>
<evidence type="ECO:0000256" key="6">
    <source>
        <dbReference type="ARBA" id="ARBA00022490"/>
    </source>
</evidence>
<dbReference type="PANTHER" id="PTHR43340">
    <property type="entry name" value="HYPOXANTHINE-GUANINE PHOSPHORIBOSYLTRANSFERASE"/>
    <property type="match status" value="1"/>
</dbReference>
<evidence type="ECO:0000256" key="2">
    <source>
        <dbReference type="ARBA" id="ARBA00004496"/>
    </source>
</evidence>
<keyword evidence="7 15" id="KW-0328">Glycosyltransferase</keyword>
<evidence type="ECO:0000256" key="4">
    <source>
        <dbReference type="ARBA" id="ARBA00008391"/>
    </source>
</evidence>
<comment type="catalytic activity">
    <reaction evidence="13">
        <text>GMP + diphosphate = guanine + 5-phospho-alpha-D-ribose 1-diphosphate</text>
        <dbReference type="Rhea" id="RHEA:25424"/>
        <dbReference type="ChEBI" id="CHEBI:16235"/>
        <dbReference type="ChEBI" id="CHEBI:33019"/>
        <dbReference type="ChEBI" id="CHEBI:58017"/>
        <dbReference type="ChEBI" id="CHEBI:58115"/>
        <dbReference type="EC" id="2.4.2.8"/>
    </reaction>
    <physiologicalReaction direction="right-to-left" evidence="13">
        <dbReference type="Rhea" id="RHEA:25426"/>
    </physiologicalReaction>
</comment>
<keyword evidence="12 15" id="KW-0460">Magnesium</keyword>